<dbReference type="Proteomes" id="UP001307849">
    <property type="component" value="Unassembled WGS sequence"/>
</dbReference>
<gene>
    <name evidence="2" type="ORF">TWF506_001657</name>
</gene>
<name>A0AAN8NN62_9PEZI</name>
<protein>
    <submittedName>
        <fullName evidence="2">Uncharacterized protein</fullName>
    </submittedName>
</protein>
<evidence type="ECO:0000313" key="3">
    <source>
        <dbReference type="Proteomes" id="UP001307849"/>
    </source>
</evidence>
<proteinExistence type="predicted"/>
<evidence type="ECO:0000256" key="1">
    <source>
        <dbReference type="SAM" id="MobiDB-lite"/>
    </source>
</evidence>
<sequence length="135" mass="15177">MGRITAKEKLQKIIKSTWDYISPLTRSTSRPLHDFYNNPSIPNSTSTSTTTTPRSSDENIEHNDIDTIIITISASRAIEKKLVPEGTVFLYGDMVLTSYVPKDRDLEEVVQEWRKLGDVIVRKVGGGEDRFGYAG</sequence>
<organism evidence="2 3">
    <name type="scientific">Arthrobotrys conoides</name>
    <dbReference type="NCBI Taxonomy" id="74498"/>
    <lineage>
        <taxon>Eukaryota</taxon>
        <taxon>Fungi</taxon>
        <taxon>Dikarya</taxon>
        <taxon>Ascomycota</taxon>
        <taxon>Pezizomycotina</taxon>
        <taxon>Orbiliomycetes</taxon>
        <taxon>Orbiliales</taxon>
        <taxon>Orbiliaceae</taxon>
        <taxon>Arthrobotrys</taxon>
    </lineage>
</organism>
<dbReference type="EMBL" id="JAVHJM010000001">
    <property type="protein sequence ID" value="KAK6521443.1"/>
    <property type="molecule type" value="Genomic_DNA"/>
</dbReference>
<keyword evidence="3" id="KW-1185">Reference proteome</keyword>
<accession>A0AAN8NN62</accession>
<feature type="compositionally biased region" description="Low complexity" evidence="1">
    <location>
        <begin position="37"/>
        <end position="54"/>
    </location>
</feature>
<reference evidence="2 3" key="1">
    <citation type="submission" date="2019-10" db="EMBL/GenBank/DDBJ databases">
        <authorList>
            <person name="Palmer J.M."/>
        </authorList>
    </citation>
    <scope>NUCLEOTIDE SEQUENCE [LARGE SCALE GENOMIC DNA]</scope>
    <source>
        <strain evidence="2 3">TWF506</strain>
    </source>
</reference>
<feature type="region of interest" description="Disordered" evidence="1">
    <location>
        <begin position="32"/>
        <end position="60"/>
    </location>
</feature>
<evidence type="ECO:0000313" key="2">
    <source>
        <dbReference type="EMBL" id="KAK6521443.1"/>
    </source>
</evidence>
<comment type="caution">
    <text evidence="2">The sequence shown here is derived from an EMBL/GenBank/DDBJ whole genome shotgun (WGS) entry which is preliminary data.</text>
</comment>
<dbReference type="AlphaFoldDB" id="A0AAN8NN62"/>